<organism evidence="7">
    <name type="scientific">marine sediment metagenome</name>
    <dbReference type="NCBI Taxonomy" id="412755"/>
    <lineage>
        <taxon>unclassified sequences</taxon>
        <taxon>metagenomes</taxon>
        <taxon>ecological metagenomes</taxon>
    </lineage>
</organism>
<keyword evidence="2 3" id="KW-0786">Thiamine pyrophosphate</keyword>
<dbReference type="EMBL" id="LAZR01009254">
    <property type="protein sequence ID" value="KKM73729.1"/>
    <property type="molecule type" value="Genomic_DNA"/>
</dbReference>
<evidence type="ECO:0000259" key="6">
    <source>
        <dbReference type="Pfam" id="PF02776"/>
    </source>
</evidence>
<evidence type="ECO:0000259" key="5">
    <source>
        <dbReference type="Pfam" id="PF02775"/>
    </source>
</evidence>
<evidence type="ECO:0008006" key="8">
    <source>
        <dbReference type="Google" id="ProtNLM"/>
    </source>
</evidence>
<dbReference type="PANTHER" id="PTHR18968">
    <property type="entry name" value="THIAMINE PYROPHOSPHATE ENZYMES"/>
    <property type="match status" value="1"/>
</dbReference>
<dbReference type="Gene3D" id="3.40.50.1220">
    <property type="entry name" value="TPP-binding domain"/>
    <property type="match status" value="1"/>
</dbReference>
<dbReference type="GO" id="GO:0050660">
    <property type="term" value="F:flavin adenine dinucleotide binding"/>
    <property type="evidence" value="ECO:0007669"/>
    <property type="project" value="TreeGrafter"/>
</dbReference>
<dbReference type="GO" id="GO:0009099">
    <property type="term" value="P:L-valine biosynthetic process"/>
    <property type="evidence" value="ECO:0007669"/>
    <property type="project" value="TreeGrafter"/>
</dbReference>
<protein>
    <recommendedName>
        <fullName evidence="8">Acetolactate synthase</fullName>
    </recommendedName>
</protein>
<dbReference type="CDD" id="cd00568">
    <property type="entry name" value="TPP_enzymes"/>
    <property type="match status" value="1"/>
</dbReference>
<evidence type="ECO:0000256" key="3">
    <source>
        <dbReference type="RuleBase" id="RU362132"/>
    </source>
</evidence>
<name>A0A0F9JV78_9ZZZZ</name>
<comment type="caution">
    <text evidence="7">The sequence shown here is derived from an EMBL/GenBank/DDBJ whole genome shotgun (WGS) entry which is preliminary data.</text>
</comment>
<sequence>MVDNHNKSGAEFIASTLKGYGVTHVFYVEAILRRSLVAMESLGIHRIVTHSEKAAAYMADGYARASRKPGICMAQSVGAANLAAGLQEGYLALSPIIAITGRKPPIARYRNAYQEVLHGPMFDSVTKYNVEVISVDQLPFLIRQAFREATTGAPGPVHLDVIGILGEEIDAAEGNLEVVIEEAFSHYPAFRPEPDTRDVLDAADILEQADRPVIIAGGGAKASNAGAEIVALAEKRLIPVVTSVNGKGIILDCHPLSIGVVGSYSRWCANRVVSEADLVLFIGSHTGDQVTNNWRVPNPGTKVVQIDIDPLELGRNYPNTKSLLGDAKVTTQKLVEAINSRNIDTQWSGRAQKLVQDWRNETRPLRHSNALPIRPERLCKELEDVLPSDAILVSDTGNSAIWSSTMINLIDPEQTYIRAAGGSLGWAFPASLGVKCAAADRPVICFTGDGGFWYHLSELETARRCGINTVTIINNNSGFGQCLPGINRAYGEKPGKREEMYQFQNVNFSRIAQEMGCNGIRVESADEISKAIRKALDCDIPTVVEVMTDIKCSAPKPWAPS</sequence>
<dbReference type="GO" id="GO:0009097">
    <property type="term" value="P:isoleucine biosynthetic process"/>
    <property type="evidence" value="ECO:0007669"/>
    <property type="project" value="TreeGrafter"/>
</dbReference>
<dbReference type="CDD" id="cd07035">
    <property type="entry name" value="TPP_PYR_POX_like"/>
    <property type="match status" value="1"/>
</dbReference>
<dbReference type="InterPro" id="IPR012000">
    <property type="entry name" value="Thiamin_PyroP_enz_cen_dom"/>
</dbReference>
<feature type="domain" description="Thiamine pyrophosphate enzyme TPP-binding" evidence="5">
    <location>
        <begin position="395"/>
        <end position="546"/>
    </location>
</feature>
<dbReference type="SUPFAM" id="SSF52467">
    <property type="entry name" value="DHS-like NAD/FAD-binding domain"/>
    <property type="match status" value="1"/>
</dbReference>
<dbReference type="InterPro" id="IPR029061">
    <property type="entry name" value="THDP-binding"/>
</dbReference>
<comment type="similarity">
    <text evidence="1 3">Belongs to the TPP enzyme family.</text>
</comment>
<dbReference type="Pfam" id="PF02776">
    <property type="entry name" value="TPP_enzyme_N"/>
    <property type="match status" value="1"/>
</dbReference>
<evidence type="ECO:0000256" key="1">
    <source>
        <dbReference type="ARBA" id="ARBA00007812"/>
    </source>
</evidence>
<dbReference type="GO" id="GO:0000287">
    <property type="term" value="F:magnesium ion binding"/>
    <property type="evidence" value="ECO:0007669"/>
    <property type="project" value="InterPro"/>
</dbReference>
<evidence type="ECO:0000256" key="2">
    <source>
        <dbReference type="ARBA" id="ARBA00023052"/>
    </source>
</evidence>
<reference evidence="7" key="1">
    <citation type="journal article" date="2015" name="Nature">
        <title>Complex archaea that bridge the gap between prokaryotes and eukaryotes.</title>
        <authorList>
            <person name="Spang A."/>
            <person name="Saw J.H."/>
            <person name="Jorgensen S.L."/>
            <person name="Zaremba-Niedzwiedzka K."/>
            <person name="Martijn J."/>
            <person name="Lind A.E."/>
            <person name="van Eijk R."/>
            <person name="Schleper C."/>
            <person name="Guy L."/>
            <person name="Ettema T.J."/>
        </authorList>
    </citation>
    <scope>NUCLEOTIDE SEQUENCE</scope>
</reference>
<dbReference type="InterPro" id="IPR011766">
    <property type="entry name" value="TPP_enzyme_TPP-bd"/>
</dbReference>
<dbReference type="PANTHER" id="PTHR18968:SF13">
    <property type="entry name" value="ACETOLACTATE SYNTHASE CATALYTIC SUBUNIT, MITOCHONDRIAL"/>
    <property type="match status" value="1"/>
</dbReference>
<dbReference type="GO" id="GO:0003984">
    <property type="term" value="F:acetolactate synthase activity"/>
    <property type="evidence" value="ECO:0007669"/>
    <property type="project" value="TreeGrafter"/>
</dbReference>
<dbReference type="GO" id="GO:0030976">
    <property type="term" value="F:thiamine pyrophosphate binding"/>
    <property type="evidence" value="ECO:0007669"/>
    <property type="project" value="InterPro"/>
</dbReference>
<dbReference type="InterPro" id="IPR012001">
    <property type="entry name" value="Thiamin_PyroP_enz_TPP-bd_dom"/>
</dbReference>
<dbReference type="InterPro" id="IPR045229">
    <property type="entry name" value="TPP_enz"/>
</dbReference>
<evidence type="ECO:0000259" key="4">
    <source>
        <dbReference type="Pfam" id="PF00205"/>
    </source>
</evidence>
<dbReference type="SUPFAM" id="SSF52518">
    <property type="entry name" value="Thiamin diphosphate-binding fold (THDP-binding)"/>
    <property type="match status" value="2"/>
</dbReference>
<dbReference type="InterPro" id="IPR029035">
    <property type="entry name" value="DHS-like_NAD/FAD-binding_dom"/>
</dbReference>
<feature type="domain" description="Thiamine pyrophosphate enzyme N-terminal TPP-binding" evidence="6">
    <location>
        <begin position="8"/>
        <end position="115"/>
    </location>
</feature>
<proteinExistence type="inferred from homology"/>
<dbReference type="AlphaFoldDB" id="A0A0F9JV78"/>
<dbReference type="Pfam" id="PF02775">
    <property type="entry name" value="TPP_enzyme_C"/>
    <property type="match status" value="1"/>
</dbReference>
<gene>
    <name evidence="7" type="ORF">LCGC14_1407490</name>
</gene>
<accession>A0A0F9JV78</accession>
<dbReference type="Gene3D" id="3.40.50.970">
    <property type="match status" value="2"/>
</dbReference>
<dbReference type="Pfam" id="PF00205">
    <property type="entry name" value="TPP_enzyme_M"/>
    <property type="match status" value="1"/>
</dbReference>
<dbReference type="GO" id="GO:0005948">
    <property type="term" value="C:acetolactate synthase complex"/>
    <property type="evidence" value="ECO:0007669"/>
    <property type="project" value="TreeGrafter"/>
</dbReference>
<evidence type="ECO:0000313" key="7">
    <source>
        <dbReference type="EMBL" id="KKM73729.1"/>
    </source>
</evidence>
<feature type="domain" description="Thiamine pyrophosphate enzyme central" evidence="4">
    <location>
        <begin position="201"/>
        <end position="334"/>
    </location>
</feature>